<evidence type="ECO:0000313" key="3">
    <source>
        <dbReference type="EMBL" id="NMH88239.1"/>
    </source>
</evidence>
<keyword evidence="1" id="KW-0472">Membrane</keyword>
<evidence type="ECO:0000256" key="1">
    <source>
        <dbReference type="SAM" id="Phobius"/>
    </source>
</evidence>
<dbReference type="InterPro" id="IPR050640">
    <property type="entry name" value="Bact_2-comp_sensor_kinase"/>
</dbReference>
<protein>
    <submittedName>
        <fullName evidence="3">Histidine kinase</fullName>
    </submittedName>
</protein>
<dbReference type="RefSeq" id="WP_169673637.1">
    <property type="nucleotide sequence ID" value="NZ_JABBHF010000006.1"/>
</dbReference>
<dbReference type="EMBL" id="JABBHF010000006">
    <property type="protein sequence ID" value="NMH88239.1"/>
    <property type="molecule type" value="Genomic_DNA"/>
</dbReference>
<name>A0ABX1S0H6_9FLAO</name>
<feature type="domain" description="Signal transduction histidine kinase internal region" evidence="2">
    <location>
        <begin position="141"/>
        <end position="219"/>
    </location>
</feature>
<dbReference type="Proteomes" id="UP000746690">
    <property type="component" value="Unassembled WGS sequence"/>
</dbReference>
<sequence>MFKKSLTDTILINAGAFLLVAMLEILSMWLIKDKLDTNFPIYTHGLNYAVIIMVVIWINHFVFIPYLFDKKRYFLFGTLLIGSIFLGSYLKWHHVSGWYGVSKMFFFLIYTTGTGMAAFFLRRNVIFRRDNDEKEKLQKGMELNYLKAQVNPHFLFNSLNSIYALSRQQSPETPDLVMQLSELMRYQLESSKKDTVLLKEELEFIENYVLLEEKRLSKRCHVEFFIEGDLLNLKIAPMLLIPFVENAVKHGAQSTNEQSAIDISVSIKNSTLRFSVINSKPSVISESKRTGMGLENVKRRLNLLYPNSHLLEIDDLEEKYRVNLSIDLKDSITKHR</sequence>
<evidence type="ECO:0000259" key="2">
    <source>
        <dbReference type="Pfam" id="PF06580"/>
    </source>
</evidence>
<dbReference type="Gene3D" id="3.30.565.10">
    <property type="entry name" value="Histidine kinase-like ATPase, C-terminal domain"/>
    <property type="match status" value="1"/>
</dbReference>
<feature type="transmembrane region" description="Helical" evidence="1">
    <location>
        <begin position="104"/>
        <end position="121"/>
    </location>
</feature>
<dbReference type="PANTHER" id="PTHR34220">
    <property type="entry name" value="SENSOR HISTIDINE KINASE YPDA"/>
    <property type="match status" value="1"/>
</dbReference>
<keyword evidence="1" id="KW-1133">Transmembrane helix</keyword>
<keyword evidence="3" id="KW-0418">Kinase</keyword>
<dbReference type="InterPro" id="IPR036890">
    <property type="entry name" value="HATPase_C_sf"/>
</dbReference>
<dbReference type="PANTHER" id="PTHR34220:SF7">
    <property type="entry name" value="SENSOR HISTIDINE KINASE YPDA"/>
    <property type="match status" value="1"/>
</dbReference>
<keyword evidence="3" id="KW-0808">Transferase</keyword>
<dbReference type="GO" id="GO:0016301">
    <property type="term" value="F:kinase activity"/>
    <property type="evidence" value="ECO:0007669"/>
    <property type="project" value="UniProtKB-KW"/>
</dbReference>
<dbReference type="Pfam" id="PF06580">
    <property type="entry name" value="His_kinase"/>
    <property type="match status" value="1"/>
</dbReference>
<gene>
    <name evidence="3" type="ORF">HHX25_12040</name>
</gene>
<evidence type="ECO:0000313" key="4">
    <source>
        <dbReference type="Proteomes" id="UP000746690"/>
    </source>
</evidence>
<feature type="transmembrane region" description="Helical" evidence="1">
    <location>
        <begin position="12"/>
        <end position="31"/>
    </location>
</feature>
<keyword evidence="1" id="KW-0812">Transmembrane</keyword>
<feature type="transmembrane region" description="Helical" evidence="1">
    <location>
        <begin position="73"/>
        <end position="92"/>
    </location>
</feature>
<dbReference type="InterPro" id="IPR010559">
    <property type="entry name" value="Sig_transdc_His_kin_internal"/>
</dbReference>
<keyword evidence="4" id="KW-1185">Reference proteome</keyword>
<organism evidence="3 4">
    <name type="scientific">Flavivirga algicola</name>
    <dbReference type="NCBI Taxonomy" id="2729136"/>
    <lineage>
        <taxon>Bacteria</taxon>
        <taxon>Pseudomonadati</taxon>
        <taxon>Bacteroidota</taxon>
        <taxon>Flavobacteriia</taxon>
        <taxon>Flavobacteriales</taxon>
        <taxon>Flavobacteriaceae</taxon>
        <taxon>Flavivirga</taxon>
    </lineage>
</organism>
<accession>A0ABX1S0H6</accession>
<reference evidence="3 4" key="1">
    <citation type="submission" date="2020-04" db="EMBL/GenBank/DDBJ databases">
        <title>A Flavivirga sp. nov.</title>
        <authorList>
            <person name="Sun X."/>
        </authorList>
    </citation>
    <scope>NUCLEOTIDE SEQUENCE [LARGE SCALE GENOMIC DNA]</scope>
    <source>
        <strain evidence="3 4">Y03</strain>
    </source>
</reference>
<feature type="transmembrane region" description="Helical" evidence="1">
    <location>
        <begin position="46"/>
        <end position="68"/>
    </location>
</feature>
<comment type="caution">
    <text evidence="3">The sequence shown here is derived from an EMBL/GenBank/DDBJ whole genome shotgun (WGS) entry which is preliminary data.</text>
</comment>
<dbReference type="SUPFAM" id="SSF55874">
    <property type="entry name" value="ATPase domain of HSP90 chaperone/DNA topoisomerase II/histidine kinase"/>
    <property type="match status" value="1"/>
</dbReference>
<proteinExistence type="predicted"/>